<protein>
    <recommendedName>
        <fullName evidence="2">VanZ-like domain-containing protein</fullName>
    </recommendedName>
</protein>
<evidence type="ECO:0000313" key="3">
    <source>
        <dbReference type="EMBL" id="GLS04139.1"/>
    </source>
</evidence>
<feature type="transmembrane region" description="Helical" evidence="1">
    <location>
        <begin position="41"/>
        <end position="58"/>
    </location>
</feature>
<sequence>MPYPFIPRRLALTLLLFWASAIWIGSLIPLAAPPVDNGDKIQHFLGYGVLAALALAAFPPRMWRAWLGATSMGVAVECAQYFVPYRSFDLRDMLANALGALLGVVLLRSLQALRG</sequence>
<keyword evidence="1" id="KW-1133">Transmembrane helix</keyword>
<comment type="caution">
    <text evidence="3">The sequence shown here is derived from an EMBL/GenBank/DDBJ whole genome shotgun (WGS) entry which is preliminary data.</text>
</comment>
<accession>A0ABQ6BR50</accession>
<dbReference type="PANTHER" id="PTHR28008">
    <property type="entry name" value="DOMAIN PROTEIN, PUTATIVE (AFU_ORTHOLOGUE AFUA_3G10980)-RELATED"/>
    <property type="match status" value="1"/>
</dbReference>
<keyword evidence="1" id="KW-0812">Transmembrane</keyword>
<organism evidence="3 4">
    <name type="scientific">Chitiniphilus shinanonensis</name>
    <dbReference type="NCBI Taxonomy" id="553088"/>
    <lineage>
        <taxon>Bacteria</taxon>
        <taxon>Pseudomonadati</taxon>
        <taxon>Pseudomonadota</taxon>
        <taxon>Betaproteobacteria</taxon>
        <taxon>Neisseriales</taxon>
        <taxon>Chitinibacteraceae</taxon>
        <taxon>Chitiniphilus</taxon>
    </lineage>
</organism>
<dbReference type="EMBL" id="BSOZ01000013">
    <property type="protein sequence ID" value="GLS04139.1"/>
    <property type="molecule type" value="Genomic_DNA"/>
</dbReference>
<dbReference type="PANTHER" id="PTHR28008:SF1">
    <property type="entry name" value="DOMAIN PROTEIN, PUTATIVE (AFU_ORTHOLOGUE AFUA_3G10980)-RELATED"/>
    <property type="match status" value="1"/>
</dbReference>
<dbReference type="RefSeq" id="WP_018747520.1">
    <property type="nucleotide sequence ID" value="NZ_BSOZ01000013.1"/>
</dbReference>
<evidence type="ECO:0000313" key="4">
    <source>
        <dbReference type="Proteomes" id="UP001156836"/>
    </source>
</evidence>
<feature type="domain" description="VanZ-like" evidence="2">
    <location>
        <begin position="34"/>
        <end position="109"/>
    </location>
</feature>
<reference evidence="4" key="1">
    <citation type="journal article" date="2019" name="Int. J. Syst. Evol. Microbiol.">
        <title>The Global Catalogue of Microorganisms (GCM) 10K type strain sequencing project: providing services to taxonomists for standard genome sequencing and annotation.</title>
        <authorList>
            <consortium name="The Broad Institute Genomics Platform"/>
            <consortium name="The Broad Institute Genome Sequencing Center for Infectious Disease"/>
            <person name="Wu L."/>
            <person name="Ma J."/>
        </authorList>
    </citation>
    <scope>NUCLEOTIDE SEQUENCE [LARGE SCALE GENOMIC DNA]</scope>
    <source>
        <strain evidence="4">NBRC 104970</strain>
    </source>
</reference>
<dbReference type="NCBIfam" id="NF037970">
    <property type="entry name" value="vanZ_1"/>
    <property type="match status" value="1"/>
</dbReference>
<keyword evidence="1" id="KW-0472">Membrane</keyword>
<gene>
    <name evidence="3" type="ORF">GCM10007860_12850</name>
</gene>
<dbReference type="InterPro" id="IPR006976">
    <property type="entry name" value="VanZ-like"/>
</dbReference>
<name>A0ABQ6BR50_9NEIS</name>
<dbReference type="Proteomes" id="UP001156836">
    <property type="component" value="Unassembled WGS sequence"/>
</dbReference>
<proteinExistence type="predicted"/>
<feature type="transmembrane region" description="Helical" evidence="1">
    <location>
        <begin position="95"/>
        <end position="113"/>
    </location>
</feature>
<evidence type="ECO:0000256" key="1">
    <source>
        <dbReference type="SAM" id="Phobius"/>
    </source>
</evidence>
<evidence type="ECO:0000259" key="2">
    <source>
        <dbReference type="Pfam" id="PF04892"/>
    </source>
</evidence>
<keyword evidence="4" id="KW-1185">Reference proteome</keyword>
<dbReference type="Pfam" id="PF04892">
    <property type="entry name" value="VanZ"/>
    <property type="match status" value="1"/>
</dbReference>